<keyword evidence="7 11" id="KW-0067">ATP-binding</keyword>
<keyword evidence="4 11" id="KW-0812">Transmembrane</keyword>
<dbReference type="Gene3D" id="3.40.50.1000">
    <property type="entry name" value="HAD superfamily/HAD-like"/>
    <property type="match status" value="1"/>
</dbReference>
<dbReference type="GO" id="GO:0055070">
    <property type="term" value="P:copper ion homeostasis"/>
    <property type="evidence" value="ECO:0007669"/>
    <property type="project" value="TreeGrafter"/>
</dbReference>
<dbReference type="Pfam" id="PF00122">
    <property type="entry name" value="E1-E2_ATPase"/>
    <property type="match status" value="1"/>
</dbReference>
<dbReference type="Gene3D" id="3.40.1110.10">
    <property type="entry name" value="Calcium-transporting ATPase, cytoplasmic domain N"/>
    <property type="match status" value="1"/>
</dbReference>
<dbReference type="Proteomes" id="UP000244932">
    <property type="component" value="Unassembled WGS sequence"/>
</dbReference>
<feature type="transmembrane region" description="Helical" evidence="11">
    <location>
        <begin position="415"/>
        <end position="437"/>
    </location>
</feature>
<gene>
    <name evidence="13" type="primary">actP</name>
    <name evidence="13" type="ORF">POI8812_03344</name>
</gene>
<feature type="transmembrane region" description="Helical" evidence="11">
    <location>
        <begin position="232"/>
        <end position="255"/>
    </location>
</feature>
<feature type="transmembrane region" description="Helical" evidence="11">
    <location>
        <begin position="159"/>
        <end position="179"/>
    </location>
</feature>
<keyword evidence="9 11" id="KW-1133">Transmembrane helix</keyword>
<protein>
    <submittedName>
        <fullName evidence="13">Copper-transporting P-type ATPase</fullName>
        <ecNumber evidence="13">3.6.3.4</ecNumber>
    </submittedName>
</protein>
<dbReference type="Gene3D" id="2.70.150.10">
    <property type="entry name" value="Calcium-transporting ATPase, cytoplasmic transduction domain A"/>
    <property type="match status" value="1"/>
</dbReference>
<keyword evidence="3 11" id="KW-1003">Cell membrane</keyword>
<dbReference type="InterPro" id="IPR036163">
    <property type="entry name" value="HMA_dom_sf"/>
</dbReference>
<keyword evidence="5 11" id="KW-0479">Metal-binding</keyword>
<dbReference type="SUPFAM" id="SSF55008">
    <property type="entry name" value="HMA, heavy metal-associated domain"/>
    <property type="match status" value="2"/>
</dbReference>
<dbReference type="InterPro" id="IPR017969">
    <property type="entry name" value="Heavy-metal-associated_CS"/>
</dbReference>
<dbReference type="InterPro" id="IPR023299">
    <property type="entry name" value="ATPase_P-typ_cyto_dom_N"/>
</dbReference>
<reference evidence="13 14" key="1">
    <citation type="submission" date="2018-03" db="EMBL/GenBank/DDBJ databases">
        <authorList>
            <person name="Keele B.F."/>
        </authorList>
    </citation>
    <scope>NUCLEOTIDE SEQUENCE [LARGE SCALE GENOMIC DNA]</scope>
    <source>
        <strain evidence="13 14">CeCT 8812</strain>
    </source>
</reference>
<dbReference type="FunFam" id="2.70.150.10:FF:000020">
    <property type="entry name" value="Copper-exporting P-type ATPase A"/>
    <property type="match status" value="1"/>
</dbReference>
<evidence type="ECO:0000256" key="7">
    <source>
        <dbReference type="ARBA" id="ARBA00022840"/>
    </source>
</evidence>
<proteinExistence type="inferred from homology"/>
<evidence type="ECO:0000256" key="2">
    <source>
        <dbReference type="ARBA" id="ARBA00006024"/>
    </source>
</evidence>
<evidence type="ECO:0000256" key="11">
    <source>
        <dbReference type="RuleBase" id="RU362081"/>
    </source>
</evidence>
<accession>A0A2R8AFL6</accession>
<dbReference type="EMBL" id="OMKW01000004">
    <property type="protein sequence ID" value="SPF30997.1"/>
    <property type="molecule type" value="Genomic_DNA"/>
</dbReference>
<dbReference type="CDD" id="cd02094">
    <property type="entry name" value="P-type_ATPase_Cu-like"/>
    <property type="match status" value="1"/>
</dbReference>
<evidence type="ECO:0000256" key="9">
    <source>
        <dbReference type="ARBA" id="ARBA00022989"/>
    </source>
</evidence>
<dbReference type="NCBIfam" id="TIGR01511">
    <property type="entry name" value="ATPase-IB1_Cu"/>
    <property type="match status" value="1"/>
</dbReference>
<evidence type="ECO:0000256" key="1">
    <source>
        <dbReference type="ARBA" id="ARBA00004651"/>
    </source>
</evidence>
<dbReference type="PROSITE" id="PS00154">
    <property type="entry name" value="ATPASE_E1_E2"/>
    <property type="match status" value="1"/>
</dbReference>
<dbReference type="GO" id="GO:0005524">
    <property type="term" value="F:ATP binding"/>
    <property type="evidence" value="ECO:0007669"/>
    <property type="project" value="UniProtKB-UniRule"/>
</dbReference>
<dbReference type="Pfam" id="PF00702">
    <property type="entry name" value="Hydrolase"/>
    <property type="match status" value="1"/>
</dbReference>
<sequence length="798" mass="82818">MAEDRHVKTWTFSIEGMSCGGCVSRVERALADAPGVSGVSANLAERTARVVSEANDPHELLKRLDAAGYPATTTSRTLSVPGLSCGSCVSRVEAAARSVSGILDANANLAERSLTIKAINADAIATLHTALRQAGYPADETGAPDAPEPNDEIAELKRATLLAAIFTLPLFVLEMGGHLVPAFHMWLHELIGMRTLWVIQFGLALVVMAGPGTRFHLKGWPSLLRGTPDMNALVAVGTGAAFAYSTIATFVPVLLPETARAVYFEAAALIVTLILTGRWLEARARARTGDAIRALSDLQPPTALRQNADGSFEETPLAAVQPGDILELRAGAKVPVDGMVSQGTGSVDESMLTGEPLPVLKSKDDELKAGTINGSARLIMTATHVGADTALARIIEMVRAAQSTKLPVQDLVNRIAAWFVPVVLALAVVTAIIWIALTGDVTQALVASVSVLIVACPCAMGLAVPVSIMVGMGRAARQGILFRDGSALQRLATVRSVAFDKTGTLTKGAPVVSNVTAADGISQQTVLELAGAAERGSNHPLAQAILDASTGILPTATDLVERPGFGITARVDGAEIALGNQEFMRELGIAQPSVPDNSSETLVHLARDGAWTGTLHISDTIRPEAADAVTWLSAAGIETALISGDRKAAAQSVAAQIGLSRVHAEQLPDGKIASLKDLPEPTAFVGDGINDAPVLAASDVGIALGSGTDAAIGAAQVVLMRPDLNSVPAALRLSRATMRNIYQNLFWAFGYNVALLPVAAGGLVPFGGPMLSPALAAGAMALSSVFVLSNALRLRRAG</sequence>
<feature type="domain" description="HMA" evidence="12">
    <location>
        <begin position="8"/>
        <end position="72"/>
    </location>
</feature>
<feature type="transmembrane region" description="Helical" evidence="11">
    <location>
        <begin position="191"/>
        <end position="211"/>
    </location>
</feature>
<feature type="transmembrane region" description="Helical" evidence="11">
    <location>
        <begin position="745"/>
        <end position="764"/>
    </location>
</feature>
<dbReference type="Gene3D" id="3.30.70.100">
    <property type="match status" value="2"/>
</dbReference>
<dbReference type="InterPro" id="IPR001757">
    <property type="entry name" value="P_typ_ATPase"/>
</dbReference>
<dbReference type="SUPFAM" id="SSF56784">
    <property type="entry name" value="HAD-like"/>
    <property type="match status" value="1"/>
</dbReference>
<evidence type="ECO:0000256" key="6">
    <source>
        <dbReference type="ARBA" id="ARBA00022741"/>
    </source>
</evidence>
<dbReference type="GO" id="GO:0043682">
    <property type="term" value="F:P-type divalent copper transporter activity"/>
    <property type="evidence" value="ECO:0007669"/>
    <property type="project" value="TreeGrafter"/>
</dbReference>
<keyword evidence="10 11" id="KW-0472">Membrane</keyword>
<evidence type="ECO:0000256" key="10">
    <source>
        <dbReference type="ARBA" id="ARBA00023136"/>
    </source>
</evidence>
<dbReference type="SUPFAM" id="SSF81665">
    <property type="entry name" value="Calcium ATPase, transmembrane domain M"/>
    <property type="match status" value="1"/>
</dbReference>
<dbReference type="OrthoDB" id="9807843at2"/>
<dbReference type="NCBIfam" id="TIGR01512">
    <property type="entry name" value="ATPase-IB2_Cd"/>
    <property type="match status" value="1"/>
</dbReference>
<organism evidence="13 14">
    <name type="scientific">Pontivivens insulae</name>
    <dbReference type="NCBI Taxonomy" id="1639689"/>
    <lineage>
        <taxon>Bacteria</taxon>
        <taxon>Pseudomonadati</taxon>
        <taxon>Pseudomonadota</taxon>
        <taxon>Alphaproteobacteria</taxon>
        <taxon>Rhodobacterales</taxon>
        <taxon>Paracoccaceae</taxon>
        <taxon>Pontivivens</taxon>
    </lineage>
</organism>
<dbReference type="GO" id="GO:0060003">
    <property type="term" value="P:copper ion export"/>
    <property type="evidence" value="ECO:0007669"/>
    <property type="project" value="UniProtKB-ARBA"/>
</dbReference>
<feature type="transmembrane region" description="Helical" evidence="11">
    <location>
        <begin position="770"/>
        <end position="792"/>
    </location>
</feature>
<dbReference type="InterPro" id="IPR023214">
    <property type="entry name" value="HAD_sf"/>
</dbReference>
<dbReference type="InterPro" id="IPR027256">
    <property type="entry name" value="P-typ_ATPase_IB"/>
</dbReference>
<dbReference type="PANTHER" id="PTHR43520:SF8">
    <property type="entry name" value="P-TYPE CU(+) TRANSPORTER"/>
    <property type="match status" value="1"/>
</dbReference>
<evidence type="ECO:0000256" key="5">
    <source>
        <dbReference type="ARBA" id="ARBA00022723"/>
    </source>
</evidence>
<dbReference type="GO" id="GO:0016887">
    <property type="term" value="F:ATP hydrolysis activity"/>
    <property type="evidence" value="ECO:0007669"/>
    <property type="project" value="InterPro"/>
</dbReference>
<dbReference type="AlphaFoldDB" id="A0A2R8AFL6"/>
<dbReference type="InterPro" id="IPR018303">
    <property type="entry name" value="ATPase_P-typ_P_site"/>
</dbReference>
<dbReference type="InterPro" id="IPR023298">
    <property type="entry name" value="ATPase_P-typ_TM_dom_sf"/>
</dbReference>
<dbReference type="Pfam" id="PF00403">
    <property type="entry name" value="HMA"/>
    <property type="match status" value="2"/>
</dbReference>
<keyword evidence="6 11" id="KW-0547">Nucleotide-binding</keyword>
<dbReference type="PRINTS" id="PR00943">
    <property type="entry name" value="CUATPASE"/>
</dbReference>
<dbReference type="PANTHER" id="PTHR43520">
    <property type="entry name" value="ATP7, ISOFORM B"/>
    <property type="match status" value="1"/>
</dbReference>
<dbReference type="EC" id="3.6.3.4" evidence="13"/>
<keyword evidence="8" id="KW-1278">Translocase</keyword>
<evidence type="ECO:0000259" key="12">
    <source>
        <dbReference type="PROSITE" id="PS50846"/>
    </source>
</evidence>
<feature type="transmembrane region" description="Helical" evidence="11">
    <location>
        <begin position="449"/>
        <end position="473"/>
    </location>
</feature>
<dbReference type="InterPro" id="IPR006121">
    <property type="entry name" value="HMA_dom"/>
</dbReference>
<dbReference type="InterPro" id="IPR008250">
    <property type="entry name" value="ATPase_P-typ_transduc_dom_A_sf"/>
</dbReference>
<evidence type="ECO:0000313" key="14">
    <source>
        <dbReference type="Proteomes" id="UP000244932"/>
    </source>
</evidence>
<keyword evidence="14" id="KW-1185">Reference proteome</keyword>
<dbReference type="GO" id="GO:0005507">
    <property type="term" value="F:copper ion binding"/>
    <property type="evidence" value="ECO:0007669"/>
    <property type="project" value="TreeGrafter"/>
</dbReference>
<evidence type="ECO:0000256" key="3">
    <source>
        <dbReference type="ARBA" id="ARBA00022475"/>
    </source>
</evidence>
<keyword evidence="13" id="KW-0378">Hydrolase</keyword>
<dbReference type="NCBIfam" id="TIGR01494">
    <property type="entry name" value="ATPase_P-type"/>
    <property type="match status" value="1"/>
</dbReference>
<comment type="similarity">
    <text evidence="2 11">Belongs to the cation transport ATPase (P-type) (TC 3.A.3) family. Type IB subfamily.</text>
</comment>
<evidence type="ECO:0000256" key="8">
    <source>
        <dbReference type="ARBA" id="ARBA00022967"/>
    </source>
</evidence>
<dbReference type="InterPro" id="IPR036412">
    <property type="entry name" value="HAD-like_sf"/>
</dbReference>
<comment type="subcellular location">
    <subcellularLocation>
        <location evidence="1">Cell membrane</location>
        <topology evidence="1">Multi-pass membrane protein</topology>
    </subcellularLocation>
</comment>
<dbReference type="CDD" id="cd00371">
    <property type="entry name" value="HMA"/>
    <property type="match status" value="2"/>
</dbReference>
<dbReference type="PROSITE" id="PS01047">
    <property type="entry name" value="HMA_1"/>
    <property type="match status" value="1"/>
</dbReference>
<evidence type="ECO:0000256" key="4">
    <source>
        <dbReference type="ARBA" id="ARBA00022692"/>
    </source>
</evidence>
<feature type="domain" description="HMA" evidence="12">
    <location>
        <begin position="74"/>
        <end position="139"/>
    </location>
</feature>
<dbReference type="SUPFAM" id="SSF81653">
    <property type="entry name" value="Calcium ATPase, transduction domain A"/>
    <property type="match status" value="1"/>
</dbReference>
<feature type="transmembrane region" description="Helical" evidence="11">
    <location>
        <begin position="261"/>
        <end position="280"/>
    </location>
</feature>
<dbReference type="PROSITE" id="PS50846">
    <property type="entry name" value="HMA_2"/>
    <property type="match status" value="2"/>
</dbReference>
<evidence type="ECO:0000313" key="13">
    <source>
        <dbReference type="EMBL" id="SPF30997.1"/>
    </source>
</evidence>
<dbReference type="PRINTS" id="PR00119">
    <property type="entry name" value="CATATPASE"/>
</dbReference>
<dbReference type="NCBIfam" id="TIGR01525">
    <property type="entry name" value="ATPase-IB_hvy"/>
    <property type="match status" value="1"/>
</dbReference>
<dbReference type="GO" id="GO:0005886">
    <property type="term" value="C:plasma membrane"/>
    <property type="evidence" value="ECO:0007669"/>
    <property type="project" value="UniProtKB-SubCell"/>
</dbReference>
<dbReference type="InterPro" id="IPR059000">
    <property type="entry name" value="ATPase_P-type_domA"/>
</dbReference>
<name>A0A2R8AFL6_9RHOB</name>